<reference evidence="2 3" key="1">
    <citation type="submission" date="2019-07" db="EMBL/GenBank/DDBJ databases">
        <title>The pathways for chlorine oxyanion respiration interact through the shared metabolite chlorate.</title>
        <authorList>
            <person name="Barnum T.P."/>
            <person name="Cheng Y."/>
            <person name="Hill K.A."/>
            <person name="Lucas L.N."/>
            <person name="Carlson H.K."/>
            <person name="Coates J.D."/>
        </authorList>
    </citation>
    <scope>NUCLEOTIDE SEQUENCE [LARGE SCALE GENOMIC DNA]</scope>
    <source>
        <strain evidence="2 3">BK-1</strain>
    </source>
</reference>
<dbReference type="OrthoDB" id="291972at2"/>
<name>A0A558DJW8_9GAMM</name>
<dbReference type="Pfam" id="PF01527">
    <property type="entry name" value="HTH_Tnp_1"/>
    <property type="match status" value="1"/>
</dbReference>
<keyword evidence="3" id="KW-1185">Reference proteome</keyword>
<dbReference type="GO" id="GO:0004803">
    <property type="term" value="F:transposase activity"/>
    <property type="evidence" value="ECO:0007669"/>
    <property type="project" value="InterPro"/>
</dbReference>
<dbReference type="InterPro" id="IPR009057">
    <property type="entry name" value="Homeodomain-like_sf"/>
</dbReference>
<accession>A0A558DJW8</accession>
<dbReference type="RefSeq" id="WP_144359587.1">
    <property type="nucleotide sequence ID" value="NZ_VMNH01000017.1"/>
</dbReference>
<dbReference type="InterPro" id="IPR002514">
    <property type="entry name" value="Transposase_8"/>
</dbReference>
<dbReference type="GO" id="GO:0006313">
    <property type="term" value="P:DNA transposition"/>
    <property type="evidence" value="ECO:0007669"/>
    <property type="project" value="InterPro"/>
</dbReference>
<proteinExistence type="inferred from homology"/>
<dbReference type="EMBL" id="VMNH01000017">
    <property type="protein sequence ID" value="TVO72258.1"/>
    <property type="molecule type" value="Genomic_DNA"/>
</dbReference>
<dbReference type="SUPFAM" id="SSF46689">
    <property type="entry name" value="Homeodomain-like"/>
    <property type="match status" value="1"/>
</dbReference>
<dbReference type="Gene3D" id="1.10.10.60">
    <property type="entry name" value="Homeodomain-like"/>
    <property type="match status" value="1"/>
</dbReference>
<evidence type="ECO:0000256" key="1">
    <source>
        <dbReference type="ARBA" id="ARBA00009964"/>
    </source>
</evidence>
<sequence>MGQTKERNYDRYTLEFKQQAVKLANHPNVIAKDIAESLGIHPVMLYRWRMEYKNGELRGKTGSESIKR</sequence>
<comment type="similarity">
    <text evidence="1">Belongs to the transposase 8 family.</text>
</comment>
<dbReference type="GO" id="GO:0003677">
    <property type="term" value="F:DNA binding"/>
    <property type="evidence" value="ECO:0007669"/>
    <property type="project" value="InterPro"/>
</dbReference>
<evidence type="ECO:0000313" key="2">
    <source>
        <dbReference type="EMBL" id="TVO72258.1"/>
    </source>
</evidence>
<dbReference type="AlphaFoldDB" id="A0A558DJW8"/>
<organism evidence="2 3">
    <name type="scientific">Sedimenticola selenatireducens</name>
    <dbReference type="NCBI Taxonomy" id="191960"/>
    <lineage>
        <taxon>Bacteria</taxon>
        <taxon>Pseudomonadati</taxon>
        <taxon>Pseudomonadota</taxon>
        <taxon>Gammaproteobacteria</taxon>
        <taxon>Chromatiales</taxon>
        <taxon>Sedimenticolaceae</taxon>
        <taxon>Sedimenticola</taxon>
    </lineage>
</organism>
<protein>
    <submittedName>
        <fullName evidence="2">Transposase</fullName>
    </submittedName>
</protein>
<gene>
    <name evidence="2" type="ORF">FHP88_13335</name>
</gene>
<evidence type="ECO:0000313" key="3">
    <source>
        <dbReference type="Proteomes" id="UP000316649"/>
    </source>
</evidence>
<dbReference type="Proteomes" id="UP000316649">
    <property type="component" value="Unassembled WGS sequence"/>
</dbReference>
<comment type="caution">
    <text evidence="2">The sequence shown here is derived from an EMBL/GenBank/DDBJ whole genome shotgun (WGS) entry which is preliminary data.</text>
</comment>